<name>A0A923M470_9BURK</name>
<dbReference type="CDD" id="cd11611">
    <property type="entry name" value="SAF"/>
    <property type="match status" value="1"/>
</dbReference>
<dbReference type="PANTHER" id="PTHR42966">
    <property type="entry name" value="N-ACETYLNEURAMINATE SYNTHASE"/>
    <property type="match status" value="1"/>
</dbReference>
<organism evidence="2 3">
    <name type="scientific">Ramlibacter albus</name>
    <dbReference type="NCBI Taxonomy" id="2079448"/>
    <lineage>
        <taxon>Bacteria</taxon>
        <taxon>Pseudomonadati</taxon>
        <taxon>Pseudomonadota</taxon>
        <taxon>Betaproteobacteria</taxon>
        <taxon>Burkholderiales</taxon>
        <taxon>Comamonadaceae</taxon>
        <taxon>Ramlibacter</taxon>
    </lineage>
</organism>
<dbReference type="InterPro" id="IPR014710">
    <property type="entry name" value="RmlC-like_jellyroll"/>
</dbReference>
<evidence type="ECO:0000313" key="3">
    <source>
        <dbReference type="Proteomes" id="UP000596827"/>
    </source>
</evidence>
<protein>
    <submittedName>
        <fullName evidence="2">N-acetylneuraminate synthase family protein</fullName>
    </submittedName>
</protein>
<dbReference type="InterPro" id="IPR013785">
    <property type="entry name" value="Aldolase_TIM"/>
</dbReference>
<dbReference type="Pfam" id="PF07883">
    <property type="entry name" value="Cupin_2"/>
    <property type="match status" value="1"/>
</dbReference>
<dbReference type="Gene3D" id="2.60.120.10">
    <property type="entry name" value="Jelly Rolls"/>
    <property type="match status" value="1"/>
</dbReference>
<dbReference type="Pfam" id="PF03102">
    <property type="entry name" value="NeuB"/>
    <property type="match status" value="1"/>
</dbReference>
<gene>
    <name evidence="2" type="ORF">H8R02_04190</name>
</gene>
<dbReference type="Gene3D" id="3.20.20.70">
    <property type="entry name" value="Aldolase class I"/>
    <property type="match status" value="1"/>
</dbReference>
<accession>A0A923M470</accession>
<dbReference type="GO" id="GO:0016051">
    <property type="term" value="P:carbohydrate biosynthetic process"/>
    <property type="evidence" value="ECO:0007669"/>
    <property type="project" value="InterPro"/>
</dbReference>
<evidence type="ECO:0000313" key="2">
    <source>
        <dbReference type="EMBL" id="MBC5763635.1"/>
    </source>
</evidence>
<dbReference type="PANTHER" id="PTHR42966:SF1">
    <property type="entry name" value="SIALIC ACID SYNTHASE"/>
    <property type="match status" value="1"/>
</dbReference>
<feature type="domain" description="SAF" evidence="1">
    <location>
        <begin position="291"/>
        <end position="351"/>
    </location>
</feature>
<dbReference type="InterPro" id="IPR011051">
    <property type="entry name" value="RmlC_Cupin_sf"/>
</dbReference>
<comment type="caution">
    <text evidence="2">The sequence shown here is derived from an EMBL/GenBank/DDBJ whole genome shotgun (WGS) entry which is preliminary data.</text>
</comment>
<dbReference type="SUPFAM" id="SSF51569">
    <property type="entry name" value="Aldolase"/>
    <property type="match status" value="1"/>
</dbReference>
<dbReference type="RefSeq" id="WP_187080074.1">
    <property type="nucleotide sequence ID" value="NZ_JACORU010000001.1"/>
</dbReference>
<dbReference type="SMART" id="SM00858">
    <property type="entry name" value="SAF"/>
    <property type="match status" value="1"/>
</dbReference>
<dbReference type="Proteomes" id="UP000596827">
    <property type="component" value="Unassembled WGS sequence"/>
</dbReference>
<dbReference type="Pfam" id="PF08666">
    <property type="entry name" value="SAF"/>
    <property type="match status" value="1"/>
</dbReference>
<dbReference type="InterPro" id="IPR013096">
    <property type="entry name" value="Cupin_2"/>
</dbReference>
<proteinExistence type="predicted"/>
<dbReference type="InterPro" id="IPR051690">
    <property type="entry name" value="PseI-like"/>
</dbReference>
<keyword evidence="3" id="KW-1185">Reference proteome</keyword>
<dbReference type="SUPFAM" id="SSF51182">
    <property type="entry name" value="RmlC-like cupins"/>
    <property type="match status" value="1"/>
</dbReference>
<dbReference type="EMBL" id="JACORU010000001">
    <property type="protein sequence ID" value="MBC5763635.1"/>
    <property type="molecule type" value="Genomic_DNA"/>
</dbReference>
<sequence length="514" mass="57845">MTTTDSKTRRASIFTRPLFVFEMANNHMGDVEHGVRIVETYAAIAAQFPEFDCAIKFQYRDLDTFVHSSAKGDHTIKLVKRFEETRLDAGQFERMRTRARQLGLLVMCTPFDEVSVERVENEGYDILKIASCSLTDWPLLERAVRTQLPLVVSTGGATKEEVDRVALFLTNREKRFALMHCVAEYPTPDDDLRLGRIAELAKAYPQAIIGYSTHEEPSATLPVMMAIATGARVFEKHIGLEAGSYKLNAYSASPEQTKAWLSAAREAVKMKGPAGWPAPSAAELASLRELRRGVWTRRAVRKGEVLSADSVEFAFPPKPGQYLANDWSKYAVFRAQRDIAPGEPVDAAAVTREDLLGQLRQIALRVDDLLRDAGVAAPPGQPLEISHHYGIAEYARTGLAMVTVVNREYCKKILVMFKGQEHPEQYHLKKEETFLMVSGELETWIDGQPRVLKRGDVLTVQREQRHRFVALTDVIFEEISTNHDKADSYYTDPAIAANTARKSFLNFWHEPRTA</sequence>
<dbReference type="InterPro" id="IPR013132">
    <property type="entry name" value="PseI/NeuA/B-like_N"/>
</dbReference>
<evidence type="ECO:0000259" key="1">
    <source>
        <dbReference type="SMART" id="SM00858"/>
    </source>
</evidence>
<reference evidence="2" key="1">
    <citation type="submission" date="2020-08" db="EMBL/GenBank/DDBJ databases">
        <title>Ramlibacter sp. GTP1 16S ribosomal RNA gene genome sequencing and assembly.</title>
        <authorList>
            <person name="Kang M."/>
        </authorList>
    </citation>
    <scope>NUCLEOTIDE SEQUENCE</scope>
    <source>
        <strain evidence="2">GTP1</strain>
    </source>
</reference>
<dbReference type="Gene3D" id="3.90.1210.10">
    <property type="entry name" value="Antifreeze-like/N-acetylneuraminic acid synthase C-terminal domain"/>
    <property type="match status" value="1"/>
</dbReference>
<dbReference type="AlphaFoldDB" id="A0A923M470"/>
<dbReference type="InterPro" id="IPR013974">
    <property type="entry name" value="SAF"/>
</dbReference>
<dbReference type="GO" id="GO:0047444">
    <property type="term" value="F:N-acylneuraminate-9-phosphate synthase activity"/>
    <property type="evidence" value="ECO:0007669"/>
    <property type="project" value="TreeGrafter"/>
</dbReference>